<dbReference type="InterPro" id="IPR001792">
    <property type="entry name" value="Acylphosphatase-like_dom"/>
</dbReference>
<feature type="domain" description="Acylphosphatase-like" evidence="1">
    <location>
        <begin position="11"/>
        <end position="97"/>
    </location>
</feature>
<accession>X0WS20</accession>
<dbReference type="PROSITE" id="PS00150">
    <property type="entry name" value="ACYLPHOSPHATASE_1"/>
    <property type="match status" value="1"/>
</dbReference>
<dbReference type="InterPro" id="IPR051060">
    <property type="entry name" value="Carbamoyltrans_HypF-like"/>
</dbReference>
<evidence type="ECO:0000313" key="2">
    <source>
        <dbReference type="EMBL" id="GAG33769.1"/>
    </source>
</evidence>
<reference evidence="2" key="1">
    <citation type="journal article" date="2014" name="Front. Microbiol.">
        <title>High frequency of phylogenetically diverse reductive dehalogenase-homologous genes in deep subseafloor sedimentary metagenomes.</title>
        <authorList>
            <person name="Kawai M."/>
            <person name="Futagami T."/>
            <person name="Toyoda A."/>
            <person name="Takaki Y."/>
            <person name="Nishi S."/>
            <person name="Hori S."/>
            <person name="Arai W."/>
            <person name="Tsubouchi T."/>
            <person name="Morono Y."/>
            <person name="Uchiyama I."/>
            <person name="Ito T."/>
            <person name="Fujiyama A."/>
            <person name="Inagaki F."/>
            <person name="Takami H."/>
        </authorList>
    </citation>
    <scope>NUCLEOTIDE SEQUENCE</scope>
    <source>
        <strain evidence="2">Expedition CK06-06</strain>
    </source>
</reference>
<dbReference type="Gene3D" id="3.90.870.50">
    <property type="match status" value="1"/>
</dbReference>
<organism evidence="2">
    <name type="scientific">marine sediment metagenome</name>
    <dbReference type="NCBI Taxonomy" id="412755"/>
    <lineage>
        <taxon>unclassified sequences</taxon>
        <taxon>metagenomes</taxon>
        <taxon>ecological metagenomes</taxon>
    </lineage>
</organism>
<dbReference type="GO" id="GO:0008270">
    <property type="term" value="F:zinc ion binding"/>
    <property type="evidence" value="ECO:0007669"/>
    <property type="project" value="TreeGrafter"/>
</dbReference>
<name>X0WS20_9ZZZZ</name>
<dbReference type="EMBL" id="BARS01048181">
    <property type="protein sequence ID" value="GAG33769.1"/>
    <property type="molecule type" value="Genomic_DNA"/>
</dbReference>
<evidence type="ECO:0000259" key="1">
    <source>
        <dbReference type="PROSITE" id="PS51160"/>
    </source>
</evidence>
<dbReference type="PANTHER" id="PTHR42959:SF1">
    <property type="entry name" value="CARBAMOYLTRANSFERASE HYPF"/>
    <property type="match status" value="1"/>
</dbReference>
<feature type="non-terminal residue" evidence="2">
    <location>
        <position position="121"/>
    </location>
</feature>
<dbReference type="SUPFAM" id="SSF54975">
    <property type="entry name" value="Acylphosphatase/BLUF domain-like"/>
    <property type="match status" value="1"/>
</dbReference>
<sequence length="121" mass="13375">MSKVTGQSLKLASISVRGIVQGVGFRPFVYGLAVKHNLKGWVYNTSEDVKIEVEGEAEAVEQFELELETKAPPLAHIENVTIEHHPPLGYKNFEIRHSQAQEGKYQLISPDVATCQACLGE</sequence>
<proteinExistence type="predicted"/>
<dbReference type="GO" id="GO:0051604">
    <property type="term" value="P:protein maturation"/>
    <property type="evidence" value="ECO:0007669"/>
    <property type="project" value="TreeGrafter"/>
</dbReference>
<gene>
    <name evidence="2" type="ORF">S01H1_72265</name>
</gene>
<protein>
    <recommendedName>
        <fullName evidence="1">Acylphosphatase-like domain-containing protein</fullName>
    </recommendedName>
</protein>
<dbReference type="InterPro" id="IPR036046">
    <property type="entry name" value="Acylphosphatase-like_dom_sf"/>
</dbReference>
<dbReference type="InterPro" id="IPR017968">
    <property type="entry name" value="Acylphosphatase_CS"/>
</dbReference>
<dbReference type="PROSITE" id="PS51160">
    <property type="entry name" value="ACYLPHOSPHATASE_3"/>
    <property type="match status" value="1"/>
</dbReference>
<dbReference type="AlphaFoldDB" id="X0WS20"/>
<dbReference type="PANTHER" id="PTHR42959">
    <property type="entry name" value="CARBAMOYLTRANSFERASE"/>
    <property type="match status" value="1"/>
</dbReference>
<dbReference type="GO" id="GO:0016743">
    <property type="term" value="F:carboxyl- or carbamoyltransferase activity"/>
    <property type="evidence" value="ECO:0007669"/>
    <property type="project" value="TreeGrafter"/>
</dbReference>
<comment type="caution">
    <text evidence="2">The sequence shown here is derived from an EMBL/GenBank/DDBJ whole genome shotgun (WGS) entry which is preliminary data.</text>
</comment>
<dbReference type="Pfam" id="PF00708">
    <property type="entry name" value="Acylphosphatase"/>
    <property type="match status" value="1"/>
</dbReference>